<keyword evidence="10" id="KW-1185">Reference proteome</keyword>
<gene>
    <name evidence="9" type="ORF">G5A70_14390</name>
</gene>
<evidence type="ECO:0000313" key="9">
    <source>
        <dbReference type="EMBL" id="NSJ87329.1"/>
    </source>
</evidence>
<evidence type="ECO:0000256" key="6">
    <source>
        <dbReference type="PROSITE-ProRule" id="PRU01248"/>
    </source>
</evidence>
<feature type="domain" description="Core-binding (CB)" evidence="8">
    <location>
        <begin position="67"/>
        <end position="148"/>
    </location>
</feature>
<dbReference type="PANTHER" id="PTHR30349">
    <property type="entry name" value="PHAGE INTEGRASE-RELATED"/>
    <property type="match status" value="1"/>
</dbReference>
<reference evidence="9 10" key="1">
    <citation type="journal article" date="2020" name="Cell Host Microbe">
        <title>Functional and Genomic Variation between Human-Derived Isolates of Lachnospiraceae Reveals Inter- and Intra-Species Diversity.</title>
        <authorList>
            <person name="Sorbara M.T."/>
            <person name="Littmann E.R."/>
            <person name="Fontana E."/>
            <person name="Moody T.U."/>
            <person name="Kohout C.E."/>
            <person name="Gjonbalaj M."/>
            <person name="Eaton V."/>
            <person name="Seok R."/>
            <person name="Leiner I.M."/>
            <person name="Pamer E.G."/>
        </authorList>
    </citation>
    <scope>NUCLEOTIDE SEQUENCE [LARGE SCALE GENOMIC DNA]</scope>
    <source>
        <strain evidence="9 10">MSK.15.26</strain>
    </source>
</reference>
<evidence type="ECO:0000256" key="2">
    <source>
        <dbReference type="ARBA" id="ARBA00008857"/>
    </source>
</evidence>
<evidence type="ECO:0000256" key="5">
    <source>
        <dbReference type="ARBA" id="ARBA00023172"/>
    </source>
</evidence>
<evidence type="ECO:0000256" key="4">
    <source>
        <dbReference type="ARBA" id="ARBA00023125"/>
    </source>
</evidence>
<dbReference type="RefSeq" id="WP_173750165.1">
    <property type="nucleotide sequence ID" value="NZ_JAAITA010000031.1"/>
</dbReference>
<dbReference type="InterPro" id="IPR002104">
    <property type="entry name" value="Integrase_catalytic"/>
</dbReference>
<dbReference type="Pfam" id="PF14659">
    <property type="entry name" value="Phage_int_SAM_3"/>
    <property type="match status" value="1"/>
</dbReference>
<dbReference type="SUPFAM" id="SSF56349">
    <property type="entry name" value="DNA breaking-rejoining enzymes"/>
    <property type="match status" value="1"/>
</dbReference>
<dbReference type="InterPro" id="IPR004107">
    <property type="entry name" value="Integrase_SAM-like_N"/>
</dbReference>
<feature type="domain" description="Tyr recombinase" evidence="7">
    <location>
        <begin position="177"/>
        <end position="409"/>
    </location>
</feature>
<organism evidence="9 10">
    <name type="scientific">Blautia hansenii</name>
    <name type="common">Ruminococcus hansenii</name>
    <dbReference type="NCBI Taxonomy" id="1322"/>
    <lineage>
        <taxon>Bacteria</taxon>
        <taxon>Bacillati</taxon>
        <taxon>Bacillota</taxon>
        <taxon>Clostridia</taxon>
        <taxon>Lachnospirales</taxon>
        <taxon>Lachnospiraceae</taxon>
        <taxon>Blautia</taxon>
    </lineage>
</organism>
<dbReference type="PROSITE" id="PS51898">
    <property type="entry name" value="TYR_RECOMBINASE"/>
    <property type="match status" value="1"/>
</dbReference>
<dbReference type="Proteomes" id="UP000822142">
    <property type="component" value="Unassembled WGS sequence"/>
</dbReference>
<evidence type="ECO:0000259" key="8">
    <source>
        <dbReference type="PROSITE" id="PS51900"/>
    </source>
</evidence>
<evidence type="ECO:0000256" key="3">
    <source>
        <dbReference type="ARBA" id="ARBA00022908"/>
    </source>
</evidence>
<dbReference type="EMBL" id="JAAITA010000031">
    <property type="protein sequence ID" value="NSJ87329.1"/>
    <property type="molecule type" value="Genomic_DNA"/>
</dbReference>
<dbReference type="InterPro" id="IPR010998">
    <property type="entry name" value="Integrase_recombinase_N"/>
</dbReference>
<sequence>MGKNLKGKSIGRGICQRKDGLYQAKVYMKGSPKPTYLYDSNLNNLRAKKKHLEFMKTKNLSTIQSMIILNEWFDQWMETVCAVKLKNTTIRNYYDNYNRIKGSIGHIKLLDLNQISVQDAVNDLAKKYKKSTIKSTLNVLSSCLEYAVNNFAITHNPCRGVIIDDYLKDFMPKEMEEDRQYIDKKLLDLFFDVAKNSRSERYFYILLHTGLRAGELCALQWKDIDFEKRELRIYKTINRTKCYFDGYGKKLEHAVTSIQITTPKKEASNRAVPMTDGVAEAFRILKEQQSQDKENNENWGNSNAFLKEYPDLAMTTKKGNCFLPNYLEKECRRLVAILNKRQKQIAEDNGESFIPIEIHPHMFRHTFVTNCYQQKLDSRILLDITGHRNQKMTDHYTHPEKEFIHREFEKYEHSVQEYI</sequence>
<dbReference type="InterPro" id="IPR013762">
    <property type="entry name" value="Integrase-like_cat_sf"/>
</dbReference>
<evidence type="ECO:0000313" key="10">
    <source>
        <dbReference type="Proteomes" id="UP000822142"/>
    </source>
</evidence>
<evidence type="ECO:0000259" key="7">
    <source>
        <dbReference type="PROSITE" id="PS51898"/>
    </source>
</evidence>
<dbReference type="Pfam" id="PF00589">
    <property type="entry name" value="Phage_integrase"/>
    <property type="match status" value="1"/>
</dbReference>
<name>A0ABX2IAF1_BLAHA</name>
<evidence type="ECO:0000256" key="1">
    <source>
        <dbReference type="ARBA" id="ARBA00003283"/>
    </source>
</evidence>
<keyword evidence="4 6" id="KW-0238">DNA-binding</keyword>
<dbReference type="Gene3D" id="1.10.443.10">
    <property type="entry name" value="Intergrase catalytic core"/>
    <property type="match status" value="1"/>
</dbReference>
<dbReference type="Gene3D" id="1.10.150.130">
    <property type="match status" value="1"/>
</dbReference>
<dbReference type="InterPro" id="IPR050090">
    <property type="entry name" value="Tyrosine_recombinase_XerCD"/>
</dbReference>
<dbReference type="InterPro" id="IPR044068">
    <property type="entry name" value="CB"/>
</dbReference>
<dbReference type="InterPro" id="IPR011010">
    <property type="entry name" value="DNA_brk_join_enz"/>
</dbReference>
<comment type="caution">
    <text evidence="9">The sequence shown here is derived from an EMBL/GenBank/DDBJ whole genome shotgun (WGS) entry which is preliminary data.</text>
</comment>
<protein>
    <submittedName>
        <fullName evidence="9">Site-specific integrase</fullName>
    </submittedName>
</protein>
<keyword evidence="3" id="KW-0229">DNA integration</keyword>
<accession>A0ABX2IAF1</accession>
<keyword evidence="5" id="KW-0233">DNA recombination</keyword>
<dbReference type="PROSITE" id="PS51900">
    <property type="entry name" value="CB"/>
    <property type="match status" value="1"/>
</dbReference>
<dbReference type="CDD" id="cd01189">
    <property type="entry name" value="INT_ICEBs1_C_like"/>
    <property type="match status" value="1"/>
</dbReference>
<comment type="similarity">
    <text evidence="2">Belongs to the 'phage' integrase family.</text>
</comment>
<dbReference type="PANTHER" id="PTHR30349:SF41">
    <property type="entry name" value="INTEGRASE_RECOMBINASE PROTEIN MJ0367-RELATED"/>
    <property type="match status" value="1"/>
</dbReference>
<comment type="function">
    <text evidence="1">Site-specific tyrosine recombinase, which acts by catalyzing the cutting and rejoining of the recombining DNA molecules.</text>
</comment>
<proteinExistence type="inferred from homology"/>